<evidence type="ECO:0000259" key="1">
    <source>
        <dbReference type="Pfam" id="PF00651"/>
    </source>
</evidence>
<proteinExistence type="predicted"/>
<dbReference type="Proteomes" id="UP000593567">
    <property type="component" value="Unassembled WGS sequence"/>
</dbReference>
<gene>
    <name evidence="2" type="ORF">EB796_020404</name>
</gene>
<dbReference type="PANTHER" id="PTHR24413">
    <property type="entry name" value="SPECKLE-TYPE POZ PROTEIN"/>
    <property type="match status" value="1"/>
</dbReference>
<dbReference type="Gene3D" id="6.10.250.3030">
    <property type="match status" value="1"/>
</dbReference>
<dbReference type="SUPFAM" id="SSF54695">
    <property type="entry name" value="POZ domain"/>
    <property type="match status" value="1"/>
</dbReference>
<name>A0A7J7J5X8_BUGNE</name>
<feature type="domain" description="BTB" evidence="1">
    <location>
        <begin position="1"/>
        <end position="56"/>
    </location>
</feature>
<dbReference type="OrthoDB" id="6359816at2759"/>
<comment type="caution">
    <text evidence="2">The sequence shown here is derived from an EMBL/GenBank/DDBJ whole genome shotgun (WGS) entry which is preliminary data.</text>
</comment>
<dbReference type="AlphaFoldDB" id="A0A7J7J5X8"/>
<dbReference type="InterPro" id="IPR000210">
    <property type="entry name" value="BTB/POZ_dom"/>
</dbReference>
<dbReference type="Pfam" id="PF00651">
    <property type="entry name" value="BTB"/>
    <property type="match status" value="1"/>
</dbReference>
<dbReference type="Gene3D" id="3.30.710.10">
    <property type="entry name" value="Potassium Channel Kv1.1, Chain A"/>
    <property type="match status" value="1"/>
</dbReference>
<dbReference type="InterPro" id="IPR011333">
    <property type="entry name" value="SKP1/BTB/POZ_sf"/>
</dbReference>
<accession>A0A7J7J5X8</accession>
<evidence type="ECO:0000313" key="3">
    <source>
        <dbReference type="Proteomes" id="UP000593567"/>
    </source>
</evidence>
<dbReference type="EMBL" id="VXIV02003074">
    <property type="protein sequence ID" value="KAF6021287.1"/>
    <property type="molecule type" value="Genomic_DNA"/>
</dbReference>
<organism evidence="2 3">
    <name type="scientific">Bugula neritina</name>
    <name type="common">Brown bryozoan</name>
    <name type="synonym">Sertularia neritina</name>
    <dbReference type="NCBI Taxonomy" id="10212"/>
    <lineage>
        <taxon>Eukaryota</taxon>
        <taxon>Metazoa</taxon>
        <taxon>Spiralia</taxon>
        <taxon>Lophotrochozoa</taxon>
        <taxon>Bryozoa</taxon>
        <taxon>Gymnolaemata</taxon>
        <taxon>Cheilostomatida</taxon>
        <taxon>Flustrina</taxon>
        <taxon>Buguloidea</taxon>
        <taxon>Bugulidae</taxon>
        <taxon>Bugula</taxon>
    </lineage>
</organism>
<evidence type="ECO:0000313" key="2">
    <source>
        <dbReference type="EMBL" id="KAF6021287.1"/>
    </source>
</evidence>
<reference evidence="2" key="1">
    <citation type="submission" date="2020-06" db="EMBL/GenBank/DDBJ databases">
        <title>Draft genome of Bugula neritina, a colonial animal packing powerful symbionts and potential medicines.</title>
        <authorList>
            <person name="Rayko M."/>
        </authorList>
    </citation>
    <scope>NUCLEOTIDE SEQUENCE [LARGE SCALE GENOMIC DNA]</scope>
    <source>
        <strain evidence="2">Kwan_BN1</strain>
    </source>
</reference>
<sequence length="110" mass="12625">MFEHDMENKQNRVEIQDVEEDVMKEMLQFIYTEKAPNLDKMVADLLSAADKYTLEKSPSDLHSAEQLKTHAMDFVNSLVTNVVETCHEKCEETYPQHVDIASPILANVKV</sequence>
<keyword evidence="3" id="KW-1185">Reference proteome</keyword>
<protein>
    <submittedName>
        <fullName evidence="2">SPOPL</fullName>
    </submittedName>
</protein>